<comment type="caution">
    <text evidence="1">The sequence shown here is derived from an EMBL/GenBank/DDBJ whole genome shotgun (WGS) entry which is preliminary data.</text>
</comment>
<sequence>MKQIVEQLESRNPLQELRIEWVTDREAIRESVWSKELDDQINDISVDNLSNGEADKRPYAISFVAGLHLWNDNLEDCHEALQDSIIYGVHDTGSYWHGIMHRIEGDFGNTRYWTGKARNHSLFPELQTKISAYLQNEADLHSLPESDTKQALIKVTEQSTWNPLFFIDIVELQTNKEKNPATEEIVKKVQQLEIAILLQYTYEQSGGTGTIVDIA</sequence>
<name>A0ABU6NRX0_9BACI</name>
<keyword evidence="2" id="KW-1185">Reference proteome</keyword>
<evidence type="ECO:0000313" key="2">
    <source>
        <dbReference type="Proteomes" id="UP001342826"/>
    </source>
</evidence>
<dbReference type="EMBL" id="JARTFS010000001">
    <property type="protein sequence ID" value="MED4399892.1"/>
    <property type="molecule type" value="Genomic_DNA"/>
</dbReference>
<proteinExistence type="predicted"/>
<gene>
    <name evidence="1" type="ORF">P9271_00770</name>
</gene>
<dbReference type="RefSeq" id="WP_328014606.1">
    <property type="nucleotide sequence ID" value="NZ_JARTFS010000001.1"/>
</dbReference>
<dbReference type="Proteomes" id="UP001342826">
    <property type="component" value="Unassembled WGS sequence"/>
</dbReference>
<organism evidence="1 2">
    <name type="scientific">Metabacillus fastidiosus</name>
    <dbReference type="NCBI Taxonomy" id="1458"/>
    <lineage>
        <taxon>Bacteria</taxon>
        <taxon>Bacillati</taxon>
        <taxon>Bacillota</taxon>
        <taxon>Bacilli</taxon>
        <taxon>Bacillales</taxon>
        <taxon>Bacillaceae</taxon>
        <taxon>Metabacillus</taxon>
    </lineage>
</organism>
<evidence type="ECO:0000313" key="1">
    <source>
        <dbReference type="EMBL" id="MED4399892.1"/>
    </source>
</evidence>
<reference evidence="1 2" key="1">
    <citation type="submission" date="2023-03" db="EMBL/GenBank/DDBJ databases">
        <title>Bacillus Genome Sequencing.</title>
        <authorList>
            <person name="Dunlap C."/>
        </authorList>
    </citation>
    <scope>NUCLEOTIDE SEQUENCE [LARGE SCALE GENOMIC DNA]</scope>
    <source>
        <strain evidence="1 2">NRS-1717</strain>
    </source>
</reference>
<protein>
    <submittedName>
        <fullName evidence="1">Uncharacterized protein</fullName>
    </submittedName>
</protein>
<accession>A0ABU6NRX0</accession>